<dbReference type="PRINTS" id="PR01270">
    <property type="entry name" value="HDASUPER"/>
</dbReference>
<evidence type="ECO:0000256" key="6">
    <source>
        <dbReference type="ARBA" id="ARBA00022723"/>
    </source>
</evidence>
<comment type="caution">
    <text evidence="15">The sequence shown here is derived from an EMBL/GenBank/DDBJ whole genome shotgun (WGS) entry which is preliminary data.</text>
</comment>
<dbReference type="Gene3D" id="3.40.800.20">
    <property type="entry name" value="Histone deacetylase domain"/>
    <property type="match status" value="1"/>
</dbReference>
<evidence type="ECO:0000313" key="15">
    <source>
        <dbReference type="EMBL" id="KAF4376933.1"/>
    </source>
</evidence>
<dbReference type="EC" id="3.5.1.98" evidence="4"/>
<comment type="cofactor">
    <cofactor evidence="1">
        <name>Zn(2+)</name>
        <dbReference type="ChEBI" id="CHEBI:29105"/>
    </cofactor>
</comment>
<evidence type="ECO:0000256" key="11">
    <source>
        <dbReference type="ARBA" id="ARBA00023163"/>
    </source>
</evidence>
<dbReference type="EMBL" id="JAATIP010000083">
    <property type="protein sequence ID" value="KAF4376933.1"/>
    <property type="molecule type" value="Genomic_DNA"/>
</dbReference>
<dbReference type="Proteomes" id="UP000525078">
    <property type="component" value="Unassembled WGS sequence"/>
</dbReference>
<dbReference type="GO" id="GO:0141221">
    <property type="term" value="F:histone deacetylase activity, hydrolytic mechanism"/>
    <property type="evidence" value="ECO:0007669"/>
    <property type="project" value="UniProtKB-EC"/>
</dbReference>
<evidence type="ECO:0000256" key="2">
    <source>
        <dbReference type="ARBA" id="ARBA00004123"/>
    </source>
</evidence>
<sequence length="437" mass="48935">MVVGSENRRTKQKRRVGLLYDDRMCKHAPPNKTDWPEIPDRIKSIWNKLQTAGIPQRCVLLDAKEVEDNQVLLVHSQNHLKLMKDISSKKFSSRRKKIASKYDSIYFNEGSSQAASLAAGSVVQVIEQVAKGELSSGVAIVRPPGHHAEHDKPIGFCLYNNVAIAAKFILNEKPELGIKRILIVDWDVHHGNGTQKMFWEDPRVLFFSVHRHEFGNFFPFNDDGFYTMVGNGPGAGYNINVPWENNQCGDADYIAVWDHILIPVAKEFNPDMIIVSAGFDAAVNDPLGECLVTPFGYSVMLKKLMDFAHGKVVLALEGGYNLESTASSMLACVEVLLDDKPNDGSSDVYPLESTWRVIKAVRHELHMFWPVLAEELPKTITNQKVPLIPYVTSSSSDSEVDSLDNLPTNKSSFEDQFLTTMATEVDNFISHQFGKNL</sequence>
<keyword evidence="12" id="KW-0539">Nucleus</keyword>
<evidence type="ECO:0000256" key="5">
    <source>
        <dbReference type="ARBA" id="ARBA00022491"/>
    </source>
</evidence>
<protein>
    <recommendedName>
        <fullName evidence="4">histone deacetylase</fullName>
        <ecNumber evidence="4">3.5.1.98</ecNumber>
    </recommendedName>
</protein>
<dbReference type="InterPro" id="IPR023696">
    <property type="entry name" value="Ureohydrolase_dom_sf"/>
</dbReference>
<dbReference type="FunFam" id="3.40.800.20:FF:000014">
    <property type="entry name" value="Histone deacetylase 15"/>
    <property type="match status" value="1"/>
</dbReference>
<evidence type="ECO:0000256" key="8">
    <source>
        <dbReference type="ARBA" id="ARBA00022833"/>
    </source>
</evidence>
<dbReference type="InterPro" id="IPR000286">
    <property type="entry name" value="HDACs"/>
</dbReference>
<dbReference type="AlphaFoldDB" id="A0A7J6G1Q9"/>
<comment type="similarity">
    <text evidence="3">Belongs to the histone deacetylase family. HD type 2 subfamily.</text>
</comment>
<keyword evidence="6" id="KW-0479">Metal-binding</keyword>
<evidence type="ECO:0000313" key="16">
    <source>
        <dbReference type="Proteomes" id="UP000525078"/>
    </source>
</evidence>
<gene>
    <name evidence="15" type="ORF">F8388_022649</name>
</gene>
<dbReference type="SUPFAM" id="SSF52768">
    <property type="entry name" value="Arginase/deacetylase"/>
    <property type="match status" value="1"/>
</dbReference>
<evidence type="ECO:0000259" key="14">
    <source>
        <dbReference type="Pfam" id="PF00850"/>
    </source>
</evidence>
<dbReference type="InterPro" id="IPR037138">
    <property type="entry name" value="His_deacetylse_dom_sf"/>
</dbReference>
<comment type="subcellular location">
    <subcellularLocation>
        <location evidence="2">Nucleus</location>
    </subcellularLocation>
</comment>
<accession>A0A7J6G1Q9</accession>
<keyword evidence="11" id="KW-0804">Transcription</keyword>
<dbReference type="GO" id="GO:0050793">
    <property type="term" value="P:regulation of developmental process"/>
    <property type="evidence" value="ECO:0007669"/>
    <property type="project" value="UniProtKB-ARBA"/>
</dbReference>
<dbReference type="GO" id="GO:0046872">
    <property type="term" value="F:metal ion binding"/>
    <property type="evidence" value="ECO:0007669"/>
    <property type="project" value="UniProtKB-KW"/>
</dbReference>
<dbReference type="GO" id="GO:0000118">
    <property type="term" value="C:histone deacetylase complex"/>
    <property type="evidence" value="ECO:0007669"/>
    <property type="project" value="TreeGrafter"/>
</dbReference>
<comment type="catalytic activity">
    <reaction evidence="13">
        <text>N(6)-acetyl-L-lysyl-[histone] + H2O = L-lysyl-[histone] + acetate</text>
        <dbReference type="Rhea" id="RHEA:58196"/>
        <dbReference type="Rhea" id="RHEA-COMP:9845"/>
        <dbReference type="Rhea" id="RHEA-COMP:11338"/>
        <dbReference type="ChEBI" id="CHEBI:15377"/>
        <dbReference type="ChEBI" id="CHEBI:29969"/>
        <dbReference type="ChEBI" id="CHEBI:30089"/>
        <dbReference type="ChEBI" id="CHEBI:61930"/>
        <dbReference type="EC" id="3.5.1.98"/>
    </reaction>
    <physiologicalReaction direction="left-to-right" evidence="13">
        <dbReference type="Rhea" id="RHEA:58197"/>
    </physiologicalReaction>
</comment>
<evidence type="ECO:0000256" key="9">
    <source>
        <dbReference type="ARBA" id="ARBA00022853"/>
    </source>
</evidence>
<dbReference type="GO" id="GO:0040029">
    <property type="term" value="P:epigenetic regulation of gene expression"/>
    <property type="evidence" value="ECO:0007669"/>
    <property type="project" value="TreeGrafter"/>
</dbReference>
<dbReference type="GO" id="GO:0005737">
    <property type="term" value="C:cytoplasm"/>
    <property type="evidence" value="ECO:0007669"/>
    <property type="project" value="UniProtKB-ARBA"/>
</dbReference>
<evidence type="ECO:0000256" key="10">
    <source>
        <dbReference type="ARBA" id="ARBA00023015"/>
    </source>
</evidence>
<evidence type="ECO:0000256" key="1">
    <source>
        <dbReference type="ARBA" id="ARBA00001947"/>
    </source>
</evidence>
<proteinExistence type="inferred from homology"/>
<organism evidence="15 16">
    <name type="scientific">Cannabis sativa</name>
    <name type="common">Hemp</name>
    <name type="synonym">Marijuana</name>
    <dbReference type="NCBI Taxonomy" id="3483"/>
    <lineage>
        <taxon>Eukaryota</taxon>
        <taxon>Viridiplantae</taxon>
        <taxon>Streptophyta</taxon>
        <taxon>Embryophyta</taxon>
        <taxon>Tracheophyta</taxon>
        <taxon>Spermatophyta</taxon>
        <taxon>Magnoliopsida</taxon>
        <taxon>eudicotyledons</taxon>
        <taxon>Gunneridae</taxon>
        <taxon>Pentapetalae</taxon>
        <taxon>rosids</taxon>
        <taxon>fabids</taxon>
        <taxon>Rosales</taxon>
        <taxon>Cannabaceae</taxon>
        <taxon>Cannabis</taxon>
    </lineage>
</organism>
<keyword evidence="7" id="KW-0378">Hydrolase</keyword>
<dbReference type="PANTHER" id="PTHR10625">
    <property type="entry name" value="HISTONE DEACETYLASE HDAC1-RELATED"/>
    <property type="match status" value="1"/>
</dbReference>
<keyword evidence="10" id="KW-0805">Transcription regulation</keyword>
<name>A0A7J6G1Q9_CANSA</name>
<evidence type="ECO:0000256" key="13">
    <source>
        <dbReference type="ARBA" id="ARBA00049416"/>
    </source>
</evidence>
<evidence type="ECO:0000256" key="4">
    <source>
        <dbReference type="ARBA" id="ARBA00012111"/>
    </source>
</evidence>
<dbReference type="PANTHER" id="PTHR10625:SF25">
    <property type="entry name" value="HISTONE DEACETYLASE 18-RELATED"/>
    <property type="match status" value="1"/>
</dbReference>
<reference evidence="15 16" key="1">
    <citation type="journal article" date="2020" name="bioRxiv">
        <title>Sequence and annotation of 42 cannabis genomes reveals extensive copy number variation in cannabinoid synthesis and pathogen resistance genes.</title>
        <authorList>
            <person name="Mckernan K.J."/>
            <person name="Helbert Y."/>
            <person name="Kane L.T."/>
            <person name="Ebling H."/>
            <person name="Zhang L."/>
            <person name="Liu B."/>
            <person name="Eaton Z."/>
            <person name="Mclaughlin S."/>
            <person name="Kingan S."/>
            <person name="Baybayan P."/>
            <person name="Concepcion G."/>
            <person name="Jordan M."/>
            <person name="Riva A."/>
            <person name="Barbazuk W."/>
            <person name="Harkins T."/>
        </authorList>
    </citation>
    <scope>NUCLEOTIDE SEQUENCE [LARGE SCALE GENOMIC DNA]</scope>
    <source>
        <strain evidence="16">cv. Jamaican Lion 4</strain>
        <tissue evidence="15">Leaf</tissue>
    </source>
</reference>
<dbReference type="Pfam" id="PF00850">
    <property type="entry name" value="Hist_deacetyl"/>
    <property type="match status" value="1"/>
</dbReference>
<keyword evidence="8" id="KW-0862">Zinc</keyword>
<feature type="domain" description="Histone deacetylase" evidence="14">
    <location>
        <begin position="36"/>
        <end position="336"/>
    </location>
</feature>
<evidence type="ECO:0000256" key="3">
    <source>
        <dbReference type="ARBA" id="ARBA00007738"/>
    </source>
</evidence>
<evidence type="ECO:0000256" key="12">
    <source>
        <dbReference type="ARBA" id="ARBA00023242"/>
    </source>
</evidence>
<evidence type="ECO:0000256" key="7">
    <source>
        <dbReference type="ARBA" id="ARBA00022801"/>
    </source>
</evidence>
<keyword evidence="9" id="KW-0156">Chromatin regulator</keyword>
<dbReference type="InterPro" id="IPR023801">
    <property type="entry name" value="His_deacetylse_dom"/>
</dbReference>
<keyword evidence="5" id="KW-0678">Repressor</keyword>